<dbReference type="EMBL" id="WOWK01000201">
    <property type="protein sequence ID" value="KAF0315491.1"/>
    <property type="molecule type" value="Genomic_DNA"/>
</dbReference>
<reference evidence="3 4" key="1">
    <citation type="submission" date="2019-12" db="EMBL/GenBank/DDBJ databases">
        <title>A genome sequence resource for the geographically widespread anthracnose pathogen Colletotrichum asianum.</title>
        <authorList>
            <person name="Meng Y."/>
        </authorList>
    </citation>
    <scope>NUCLEOTIDE SEQUENCE [LARGE SCALE GENOMIC DNA]</scope>
    <source>
        <strain evidence="3 4">ICMP 18580</strain>
    </source>
</reference>
<evidence type="ECO:0000256" key="1">
    <source>
        <dbReference type="SAM" id="Coils"/>
    </source>
</evidence>
<dbReference type="AlphaFoldDB" id="A0A8H3ZJ80"/>
<dbReference type="Proteomes" id="UP000434172">
    <property type="component" value="Unassembled WGS sequence"/>
</dbReference>
<name>A0A8H3ZJ80_9PEZI</name>
<feature type="region of interest" description="Disordered" evidence="2">
    <location>
        <begin position="1"/>
        <end position="27"/>
    </location>
</feature>
<gene>
    <name evidence="3" type="ORF">GQ607_017285</name>
</gene>
<keyword evidence="4" id="KW-1185">Reference proteome</keyword>
<evidence type="ECO:0000313" key="4">
    <source>
        <dbReference type="Proteomes" id="UP000434172"/>
    </source>
</evidence>
<protein>
    <submittedName>
        <fullName evidence="3">Uncharacterized protein</fullName>
    </submittedName>
</protein>
<evidence type="ECO:0000313" key="3">
    <source>
        <dbReference type="EMBL" id="KAF0315491.1"/>
    </source>
</evidence>
<evidence type="ECO:0000256" key="2">
    <source>
        <dbReference type="SAM" id="MobiDB-lite"/>
    </source>
</evidence>
<comment type="caution">
    <text evidence="3">The sequence shown here is derived from an EMBL/GenBank/DDBJ whole genome shotgun (WGS) entry which is preliminary data.</text>
</comment>
<organism evidence="3 4">
    <name type="scientific">Colletotrichum asianum</name>
    <dbReference type="NCBI Taxonomy" id="702518"/>
    <lineage>
        <taxon>Eukaryota</taxon>
        <taxon>Fungi</taxon>
        <taxon>Dikarya</taxon>
        <taxon>Ascomycota</taxon>
        <taxon>Pezizomycotina</taxon>
        <taxon>Sordariomycetes</taxon>
        <taxon>Hypocreomycetidae</taxon>
        <taxon>Glomerellales</taxon>
        <taxon>Glomerellaceae</taxon>
        <taxon>Colletotrichum</taxon>
        <taxon>Colletotrichum gloeosporioides species complex</taxon>
    </lineage>
</organism>
<accession>A0A8H3ZJ80</accession>
<feature type="coiled-coil region" evidence="1">
    <location>
        <begin position="66"/>
        <end position="93"/>
    </location>
</feature>
<sequence>MECPEANQRARHGESDVSQRDRSQKELSAVEQLLRMHAEHMQAATPFDAGSSKPQNAFVAALVRAKNEAHQRASEAEALAKKARQNAEEMDKLVATYMKSY</sequence>
<feature type="compositionally biased region" description="Basic and acidic residues" evidence="2">
    <location>
        <begin position="11"/>
        <end position="25"/>
    </location>
</feature>
<keyword evidence="1" id="KW-0175">Coiled coil</keyword>
<proteinExistence type="predicted"/>